<dbReference type="RefSeq" id="WP_115247532.1">
    <property type="nucleotide sequence ID" value="NZ_UGQC01000001.1"/>
</dbReference>
<name>A0A378QG93_MORLA</name>
<dbReference type="Proteomes" id="UP000254107">
    <property type="component" value="Unassembled WGS sequence"/>
</dbReference>
<dbReference type="EMBL" id="UGQC01000001">
    <property type="protein sequence ID" value="STY99835.1"/>
    <property type="molecule type" value="Genomic_DNA"/>
</dbReference>
<evidence type="ECO:0000313" key="2">
    <source>
        <dbReference type="EMBL" id="STY99835.1"/>
    </source>
</evidence>
<feature type="domain" description="DUF4055" evidence="1">
    <location>
        <begin position="248"/>
        <end position="392"/>
    </location>
</feature>
<evidence type="ECO:0000259" key="1">
    <source>
        <dbReference type="Pfam" id="PF13264"/>
    </source>
</evidence>
<dbReference type="Pfam" id="PF13264">
    <property type="entry name" value="DUF4055"/>
    <property type="match status" value="1"/>
</dbReference>
<dbReference type="GeneID" id="302269822"/>
<organism evidence="2 3">
    <name type="scientific">Moraxella lacunata</name>
    <dbReference type="NCBI Taxonomy" id="477"/>
    <lineage>
        <taxon>Bacteria</taxon>
        <taxon>Pseudomonadati</taxon>
        <taxon>Pseudomonadota</taxon>
        <taxon>Gammaproteobacteria</taxon>
        <taxon>Moraxellales</taxon>
        <taxon>Moraxellaceae</taxon>
        <taxon>Moraxella</taxon>
    </lineage>
</organism>
<gene>
    <name evidence="2" type="ORF">NCTC7911_01215</name>
</gene>
<dbReference type="AlphaFoldDB" id="A0A378QG93"/>
<sequence length="459" mass="51780">MPVNSKHPDYEKAFPVWTLCDDFIAGTRAVKAKGEKYLPRPNPDDTSRTALKRYENYKDRAVFYEYSSKIVNKYLGLAFKQDPMVEIAEVLQGLITNADGQGTSLYHLAQKGLKSLLVNARFGVWVDYPKVDNPNQISASQMMSDGIRPKLLFYPAKSIINWQDDLIVLQESVQTPTNDPFVNETVTQWRVLGLDGVGYYVAIWRDIKGDYVEIERYYPTDGKGKHWQVIPFQIFGSQYNTWEIQEIPIEPLVHIEKGIYCNSADAENSRFLCGQVQPFMNTDSHTMNHYLEEDEHGNIKNPLRLGSETVIMLGETGSFGFAQAQSNTMATEGISEKREIINELGFQLGQGYGIKTATQADNEAQAQHSQASLCVANLNEGFLTLLRWCNVYMGIDDEPKFIIRQQFNQLAVDVSVLTGLAQLVDGGKLPRTVIYDKAREFNLINAELTDDDIDGLLDG</sequence>
<evidence type="ECO:0000313" key="3">
    <source>
        <dbReference type="Proteomes" id="UP000254107"/>
    </source>
</evidence>
<reference evidence="2 3" key="1">
    <citation type="submission" date="2018-06" db="EMBL/GenBank/DDBJ databases">
        <authorList>
            <consortium name="Pathogen Informatics"/>
            <person name="Doyle S."/>
        </authorList>
    </citation>
    <scope>NUCLEOTIDE SEQUENCE [LARGE SCALE GENOMIC DNA]</scope>
    <source>
        <strain evidence="2 3">NCTC7911</strain>
    </source>
</reference>
<proteinExistence type="predicted"/>
<accession>A0A378QG93</accession>
<keyword evidence="3" id="KW-1185">Reference proteome</keyword>
<dbReference type="InterPro" id="IPR025129">
    <property type="entry name" value="DUF4055"/>
</dbReference>
<protein>
    <recommendedName>
        <fullName evidence="1">DUF4055 domain-containing protein</fullName>
    </recommendedName>
</protein>